<dbReference type="EMBL" id="NKCL01000669">
    <property type="protein sequence ID" value="RSL56373.1"/>
    <property type="molecule type" value="Genomic_DNA"/>
</dbReference>
<comment type="caution">
    <text evidence="1">The sequence shown here is derived from an EMBL/GenBank/DDBJ whole genome shotgun (WGS) entry which is preliminary data.</text>
</comment>
<accession>A0A428PTT4</accession>
<dbReference type="AlphaFoldDB" id="A0A428PTT4"/>
<dbReference type="Proteomes" id="UP000287972">
    <property type="component" value="Unassembled WGS sequence"/>
</dbReference>
<protein>
    <submittedName>
        <fullName evidence="1">Uncharacterized protein</fullName>
    </submittedName>
</protein>
<keyword evidence="2" id="KW-1185">Reference proteome</keyword>
<reference evidence="1 2" key="1">
    <citation type="submission" date="2017-06" db="EMBL/GenBank/DDBJ databases">
        <title>Comparative genomic analysis of Ambrosia Fusariam Clade fungi.</title>
        <authorList>
            <person name="Stajich J.E."/>
            <person name="Carrillo J."/>
            <person name="Kijimoto T."/>
            <person name="Eskalen A."/>
            <person name="O'Donnell K."/>
            <person name="Kasson M."/>
        </authorList>
    </citation>
    <scope>NUCLEOTIDE SEQUENCE [LARGE SCALE GENOMIC DNA]</scope>
    <source>
        <strain evidence="1 2">NRRL62606</strain>
    </source>
</reference>
<proteinExistence type="predicted"/>
<sequence>MGCIIEDLDPQAEFPADETRDAPHYIEGKGQRISWRNCFVTVFERDKNGQMRVTKTYPKGDGQTTLPLDADLYLAGPGGRVRQESA</sequence>
<name>A0A428PTT4_9HYPO</name>
<gene>
    <name evidence="1" type="ORF">CEP51_014402</name>
</gene>
<organism evidence="1 2">
    <name type="scientific">Fusarium floridanum</name>
    <dbReference type="NCBI Taxonomy" id="1325733"/>
    <lineage>
        <taxon>Eukaryota</taxon>
        <taxon>Fungi</taxon>
        <taxon>Dikarya</taxon>
        <taxon>Ascomycota</taxon>
        <taxon>Pezizomycotina</taxon>
        <taxon>Sordariomycetes</taxon>
        <taxon>Hypocreomycetidae</taxon>
        <taxon>Hypocreales</taxon>
        <taxon>Nectriaceae</taxon>
        <taxon>Fusarium</taxon>
        <taxon>Fusarium solani species complex</taxon>
    </lineage>
</organism>
<evidence type="ECO:0000313" key="2">
    <source>
        <dbReference type="Proteomes" id="UP000287972"/>
    </source>
</evidence>
<evidence type="ECO:0000313" key="1">
    <source>
        <dbReference type="EMBL" id="RSL56373.1"/>
    </source>
</evidence>